<protein>
    <submittedName>
        <fullName evidence="1">Uncharacterized protein</fullName>
    </submittedName>
</protein>
<evidence type="ECO:0000313" key="2">
    <source>
        <dbReference type="Proteomes" id="UP001176468"/>
    </source>
</evidence>
<organism evidence="1 2">
    <name type="scientific">Sphingomonas immobilis</name>
    <dbReference type="NCBI Taxonomy" id="3063997"/>
    <lineage>
        <taxon>Bacteria</taxon>
        <taxon>Pseudomonadati</taxon>
        <taxon>Pseudomonadota</taxon>
        <taxon>Alphaproteobacteria</taxon>
        <taxon>Sphingomonadales</taxon>
        <taxon>Sphingomonadaceae</taxon>
        <taxon>Sphingomonas</taxon>
    </lineage>
</organism>
<reference evidence="1" key="1">
    <citation type="submission" date="2023-07" db="EMBL/GenBank/DDBJ databases">
        <authorList>
            <person name="Kim M.K."/>
        </authorList>
    </citation>
    <scope>NUCLEOTIDE SEQUENCE</scope>
    <source>
        <strain evidence="1">CA1-15</strain>
    </source>
</reference>
<gene>
    <name evidence="1" type="ORF">Q5H94_13720</name>
</gene>
<sequence>MPDSPPAIDDAAIAAWACAIGLETAMRERPQEIHDAARAALTLGASLARLEAAMAEPPPPLAP</sequence>
<dbReference type="Proteomes" id="UP001176468">
    <property type="component" value="Unassembled WGS sequence"/>
</dbReference>
<comment type="caution">
    <text evidence="1">The sequence shown here is derived from an EMBL/GenBank/DDBJ whole genome shotgun (WGS) entry which is preliminary data.</text>
</comment>
<accession>A0ABT9A0M5</accession>
<proteinExistence type="predicted"/>
<dbReference type="EMBL" id="JAUQSZ010000009">
    <property type="protein sequence ID" value="MDO7843389.1"/>
    <property type="molecule type" value="Genomic_DNA"/>
</dbReference>
<dbReference type="RefSeq" id="WP_304561843.1">
    <property type="nucleotide sequence ID" value="NZ_JAUQSZ010000009.1"/>
</dbReference>
<keyword evidence="2" id="KW-1185">Reference proteome</keyword>
<name>A0ABT9A0M5_9SPHN</name>
<evidence type="ECO:0000313" key="1">
    <source>
        <dbReference type="EMBL" id="MDO7843389.1"/>
    </source>
</evidence>